<proteinExistence type="inferred from homology"/>
<evidence type="ECO:0000256" key="1">
    <source>
        <dbReference type="ARBA" id="ARBA00006295"/>
    </source>
</evidence>
<dbReference type="InterPro" id="IPR001387">
    <property type="entry name" value="Cro/C1-type_HTH"/>
</dbReference>
<dbReference type="GO" id="GO:0045881">
    <property type="term" value="P:positive regulation of sporulation resulting in formation of a cellular spore"/>
    <property type="evidence" value="ECO:0007669"/>
    <property type="project" value="TreeGrafter"/>
</dbReference>
<dbReference type="Gene3D" id="1.10.10.2830">
    <property type="match status" value="1"/>
</dbReference>
<dbReference type="InterPro" id="IPR004437">
    <property type="entry name" value="ParB/RepB/Spo0J"/>
</dbReference>
<dbReference type="PANTHER" id="PTHR33375">
    <property type="entry name" value="CHROMOSOME-PARTITIONING PROTEIN PARB-RELATED"/>
    <property type="match status" value="1"/>
</dbReference>
<dbReference type="NCBIfam" id="TIGR00180">
    <property type="entry name" value="parB_part"/>
    <property type="match status" value="1"/>
</dbReference>
<dbReference type="PROSITE" id="PS50943">
    <property type="entry name" value="HTH_CROC1"/>
    <property type="match status" value="1"/>
</dbReference>
<dbReference type="InterPro" id="IPR036086">
    <property type="entry name" value="ParB/Sulfiredoxin_sf"/>
</dbReference>
<organism evidence="5 6">
    <name type="scientific">Desulfovibrio legallii</name>
    <dbReference type="NCBI Taxonomy" id="571438"/>
    <lineage>
        <taxon>Bacteria</taxon>
        <taxon>Pseudomonadati</taxon>
        <taxon>Thermodesulfobacteriota</taxon>
        <taxon>Desulfovibrionia</taxon>
        <taxon>Desulfovibrionales</taxon>
        <taxon>Desulfovibrionaceae</taxon>
        <taxon>Desulfovibrio</taxon>
    </lineage>
</organism>
<dbReference type="Gene3D" id="3.90.1530.30">
    <property type="match status" value="1"/>
</dbReference>
<dbReference type="EMBL" id="FNBX01000005">
    <property type="protein sequence ID" value="SDF43439.1"/>
    <property type="molecule type" value="Genomic_DNA"/>
</dbReference>
<dbReference type="FunFam" id="3.90.1530.30:FF:000001">
    <property type="entry name" value="Chromosome partitioning protein ParB"/>
    <property type="match status" value="1"/>
</dbReference>
<evidence type="ECO:0000259" key="4">
    <source>
        <dbReference type="PROSITE" id="PS50943"/>
    </source>
</evidence>
<dbReference type="CDD" id="cd16393">
    <property type="entry name" value="SPO0J_N"/>
    <property type="match status" value="1"/>
</dbReference>
<dbReference type="Pfam" id="PF17762">
    <property type="entry name" value="HTH_ParB"/>
    <property type="match status" value="1"/>
</dbReference>
<dbReference type="OrthoDB" id="9802051at2"/>
<dbReference type="GO" id="GO:0005694">
    <property type="term" value="C:chromosome"/>
    <property type="evidence" value="ECO:0007669"/>
    <property type="project" value="TreeGrafter"/>
</dbReference>
<reference evidence="6" key="1">
    <citation type="submission" date="2016-10" db="EMBL/GenBank/DDBJ databases">
        <authorList>
            <person name="Varghese N."/>
            <person name="Submissions S."/>
        </authorList>
    </citation>
    <scope>NUCLEOTIDE SEQUENCE [LARGE SCALE GENOMIC DNA]</scope>
    <source>
        <strain evidence="6">KHC7</strain>
    </source>
</reference>
<dbReference type="PANTHER" id="PTHR33375:SF1">
    <property type="entry name" value="CHROMOSOME-PARTITIONING PROTEIN PARB-RELATED"/>
    <property type="match status" value="1"/>
</dbReference>
<dbReference type="AlphaFoldDB" id="A0A1G7L343"/>
<gene>
    <name evidence="5" type="ORF">SAMN05192586_10589</name>
</gene>
<keyword evidence="6" id="KW-1185">Reference proteome</keyword>
<dbReference type="FunFam" id="1.10.10.2830:FF:000001">
    <property type="entry name" value="Chromosome partitioning protein ParB"/>
    <property type="match status" value="1"/>
</dbReference>
<evidence type="ECO:0000313" key="6">
    <source>
        <dbReference type="Proteomes" id="UP000199355"/>
    </source>
</evidence>
<dbReference type="Pfam" id="PF02195">
    <property type="entry name" value="ParB_N"/>
    <property type="match status" value="1"/>
</dbReference>
<dbReference type="SMART" id="SM00470">
    <property type="entry name" value="ParB"/>
    <property type="match status" value="1"/>
</dbReference>
<feature type="domain" description="HTH cro/C1-type" evidence="4">
    <location>
        <begin position="135"/>
        <end position="162"/>
    </location>
</feature>
<sequence length="308" mass="33409">MSGSGKGLGRGLDALFAGSAVQQESEGPVAEVALKDLHPNPHQPRRRFDADGLQELAASIRMQGIIQPLLVRPLPGGKGYQIVAGERRWRAAQLAGLERAPVYVRQMSEKEVMAAALIENLQREDLNPMEEAEALQALRQALDLTLEELAARLGRSRPSVSNALRLLQLSREARQDLEEGRLTAGHARCLLGVDAAEAAESLRCRIVEHNLTVREAEEAAAYWRGHNALPWDAAAPAPASAPAPRAARKKSQEIKVLQQNLCRSLGCRARISGDENAGRIALPYSSREELDALLLKLGLTPGQEGSDE</sequence>
<evidence type="ECO:0000256" key="2">
    <source>
        <dbReference type="ARBA" id="ARBA00022829"/>
    </source>
</evidence>
<comment type="similarity">
    <text evidence="1">Belongs to the ParB family.</text>
</comment>
<dbReference type="Pfam" id="PF23552">
    <property type="entry name" value="ParB_C"/>
    <property type="match status" value="1"/>
</dbReference>
<evidence type="ECO:0000313" key="5">
    <source>
        <dbReference type="EMBL" id="SDF43439.1"/>
    </source>
</evidence>
<dbReference type="CDD" id="cd00093">
    <property type="entry name" value="HTH_XRE"/>
    <property type="match status" value="1"/>
</dbReference>
<name>A0A1G7L343_9BACT</name>
<dbReference type="SUPFAM" id="SSF110849">
    <property type="entry name" value="ParB/Sulfiredoxin"/>
    <property type="match status" value="1"/>
</dbReference>
<dbReference type="RefSeq" id="WP_092153205.1">
    <property type="nucleotide sequence ID" value="NZ_FNBX01000005.1"/>
</dbReference>
<dbReference type="GO" id="GO:0007059">
    <property type="term" value="P:chromosome segregation"/>
    <property type="evidence" value="ECO:0007669"/>
    <property type="project" value="UniProtKB-KW"/>
</dbReference>
<keyword evidence="2" id="KW-0159">Chromosome partition</keyword>
<dbReference type="STRING" id="571438.SAMN05192586_10589"/>
<dbReference type="InterPro" id="IPR003115">
    <property type="entry name" value="ParB_N"/>
</dbReference>
<protein>
    <submittedName>
        <fullName evidence="5">Chromosome segregation DNA-binding protein</fullName>
    </submittedName>
</protein>
<dbReference type="InterPro" id="IPR050336">
    <property type="entry name" value="Chromosome_partition/occlusion"/>
</dbReference>
<dbReference type="InterPro" id="IPR041468">
    <property type="entry name" value="HTH_ParB/Spo0J"/>
</dbReference>
<accession>A0A1G7L343</accession>
<dbReference type="InterPro" id="IPR057240">
    <property type="entry name" value="ParB_dimer_C"/>
</dbReference>
<evidence type="ECO:0000256" key="3">
    <source>
        <dbReference type="ARBA" id="ARBA00023125"/>
    </source>
</evidence>
<keyword evidence="3 5" id="KW-0238">DNA-binding</keyword>
<dbReference type="GO" id="GO:0003677">
    <property type="term" value="F:DNA binding"/>
    <property type="evidence" value="ECO:0007669"/>
    <property type="project" value="UniProtKB-KW"/>
</dbReference>
<dbReference type="Proteomes" id="UP000199355">
    <property type="component" value="Unassembled WGS sequence"/>
</dbReference>